<proteinExistence type="predicted"/>
<dbReference type="AlphaFoldDB" id="A0A6V8N332"/>
<keyword evidence="4" id="KW-1185">Reference proteome</keyword>
<dbReference type="RefSeq" id="WP_183359371.1">
    <property type="nucleotide sequence ID" value="NZ_BLXZ01000001.1"/>
</dbReference>
<evidence type="ECO:0000313" key="4">
    <source>
        <dbReference type="Proteomes" id="UP000587586"/>
    </source>
</evidence>
<dbReference type="EMBL" id="BLXZ01000001">
    <property type="protein sequence ID" value="GFO66841.1"/>
    <property type="molecule type" value="Genomic_DNA"/>
</dbReference>
<keyword evidence="1" id="KW-0472">Membrane</keyword>
<comment type="caution">
    <text evidence="3">The sequence shown here is derived from an EMBL/GenBank/DDBJ whole genome shotgun (WGS) entry which is preliminary data.</text>
</comment>
<evidence type="ECO:0000256" key="1">
    <source>
        <dbReference type="SAM" id="Phobius"/>
    </source>
</evidence>
<sequence length="194" mass="20022">MNATPKVASAGVAAVVGNERGVAIIVVMGMLLLLTILGTTMLASSTSDIKIAGNYRNSQETFYSAEAALSFGESFTDIYAKLFPGAVSTTWPVAGQGKVLDGSFAETTTTTPMKYKDYNQIAIPGTSDKAYVKVELVGSGKMPAGTGTQEDAGLSPGNTLKVNNFVVTVIAKGPGDNSSNETSLEAGVARLAQQ</sequence>
<feature type="domain" description="Type 4 fimbrial biogenesis protein PilX N-terminal" evidence="2">
    <location>
        <begin position="20"/>
        <end position="69"/>
    </location>
</feature>
<feature type="transmembrane region" description="Helical" evidence="1">
    <location>
        <begin position="22"/>
        <end position="43"/>
    </location>
</feature>
<dbReference type="Pfam" id="PF14341">
    <property type="entry name" value="PilX_N"/>
    <property type="match status" value="1"/>
</dbReference>
<keyword evidence="1" id="KW-1133">Transmembrane helix</keyword>
<evidence type="ECO:0000259" key="2">
    <source>
        <dbReference type="Pfam" id="PF14341"/>
    </source>
</evidence>
<accession>A0A6V8N332</accession>
<gene>
    <name evidence="3" type="ORF">GMLC_04200</name>
</gene>
<dbReference type="InterPro" id="IPR025746">
    <property type="entry name" value="PilX_N_dom"/>
</dbReference>
<name>A0A6V8N332_9BACT</name>
<dbReference type="Proteomes" id="UP000587586">
    <property type="component" value="Unassembled WGS sequence"/>
</dbReference>
<keyword evidence="1" id="KW-0812">Transmembrane</keyword>
<protein>
    <recommendedName>
        <fullName evidence="2">Type 4 fimbrial biogenesis protein PilX N-terminal domain-containing protein</fullName>
    </recommendedName>
</protein>
<organism evidence="3 4">
    <name type="scientific">Geomonas limicola</name>
    <dbReference type="NCBI Taxonomy" id="2740186"/>
    <lineage>
        <taxon>Bacteria</taxon>
        <taxon>Pseudomonadati</taxon>
        <taxon>Thermodesulfobacteriota</taxon>
        <taxon>Desulfuromonadia</taxon>
        <taxon>Geobacterales</taxon>
        <taxon>Geobacteraceae</taxon>
        <taxon>Geomonas</taxon>
    </lineage>
</organism>
<reference evidence="4" key="1">
    <citation type="submission" date="2020-06" db="EMBL/GenBank/DDBJ databases">
        <title>Draft genomic sequecing of Geomonas sp. Red745.</title>
        <authorList>
            <person name="Itoh H."/>
            <person name="Xu Z.X."/>
            <person name="Ushijima N."/>
            <person name="Masuda Y."/>
            <person name="Shiratori Y."/>
            <person name="Senoo K."/>
        </authorList>
    </citation>
    <scope>NUCLEOTIDE SEQUENCE [LARGE SCALE GENOMIC DNA]</scope>
    <source>
        <strain evidence="4">Red745</strain>
    </source>
</reference>
<evidence type="ECO:0000313" key="3">
    <source>
        <dbReference type="EMBL" id="GFO66841.1"/>
    </source>
</evidence>